<accession>A0AAU7D794</accession>
<evidence type="ECO:0000259" key="1">
    <source>
        <dbReference type="Pfam" id="PF08818"/>
    </source>
</evidence>
<evidence type="ECO:0000313" key="2">
    <source>
        <dbReference type="EMBL" id="XBH09999.1"/>
    </source>
</evidence>
<dbReference type="Pfam" id="PF13376">
    <property type="entry name" value="OmdA"/>
    <property type="match status" value="1"/>
</dbReference>
<dbReference type="AlphaFoldDB" id="A0AAU7CYC8"/>
<accession>A0AAU7CYC8</accession>
<reference evidence="2" key="1">
    <citation type="submission" date="2023-03" db="EMBL/GenBank/DDBJ databases">
        <title>Edaphobacter sp.</title>
        <authorList>
            <person name="Huber K.J."/>
            <person name="Papendorf J."/>
            <person name="Pilke C."/>
            <person name="Bunk B."/>
            <person name="Sproeer C."/>
            <person name="Pester M."/>
        </authorList>
    </citation>
    <scope>NUCLEOTIDE SEQUENCE</scope>
    <source>
        <strain evidence="2">DSM 109919</strain>
        <strain evidence="3">DSM 109920</strain>
    </source>
</reference>
<evidence type="ECO:0000313" key="3">
    <source>
        <dbReference type="EMBL" id="XBH13435.1"/>
    </source>
</evidence>
<dbReference type="EMBL" id="CP121194">
    <property type="protein sequence ID" value="XBH09999.1"/>
    <property type="molecule type" value="Genomic_DNA"/>
</dbReference>
<dbReference type="EMBL" id="CP121195">
    <property type="protein sequence ID" value="XBH13435.1"/>
    <property type="molecule type" value="Genomic_DNA"/>
</dbReference>
<dbReference type="RefSeq" id="WP_348267505.1">
    <property type="nucleotide sequence ID" value="NZ_CP121194.1"/>
</dbReference>
<feature type="domain" description="YdhG-like" evidence="1">
    <location>
        <begin position="24"/>
        <end position="118"/>
    </location>
</feature>
<name>A0AAU7CYC8_9BACT</name>
<dbReference type="Gene3D" id="3.90.1150.200">
    <property type="match status" value="1"/>
</dbReference>
<sequence>MKIDAPAMNPKVDAYIAKAQPFAQPILTHLRELVHKASPDVEEEIKWGMPSFVLRGVILGHIAAFKQHCSAGFWGPEMRAVLEADGLQSDGGMGSLGRIASLKDLPPDKVLLGYYRQAAVFIDSGQRTKSFARGPKKTRPAPEVPAELAAALKKNKTAAKVFAEFTASAQREYSEWIAEAKRPETKEKRVAQAVEWIAEGKQRNWKYQNC</sequence>
<gene>
    <name evidence="2" type="ORF">P4G45_16170</name>
    <name evidence="3" type="ORF">P8936_17380</name>
</gene>
<dbReference type="SUPFAM" id="SSF159888">
    <property type="entry name" value="YdhG-like"/>
    <property type="match status" value="1"/>
</dbReference>
<proteinExistence type="predicted"/>
<organism evidence="2">
    <name type="scientific">Edaphobacter paludis</name>
    <dbReference type="NCBI Taxonomy" id="3035702"/>
    <lineage>
        <taxon>Bacteria</taxon>
        <taxon>Pseudomonadati</taxon>
        <taxon>Acidobacteriota</taxon>
        <taxon>Terriglobia</taxon>
        <taxon>Terriglobales</taxon>
        <taxon>Acidobacteriaceae</taxon>
        <taxon>Edaphobacter</taxon>
    </lineage>
</organism>
<dbReference type="InterPro" id="IPR014922">
    <property type="entry name" value="YdhG-like"/>
</dbReference>
<dbReference type="KEGG" id="epl:P4G45_16170"/>
<protein>
    <submittedName>
        <fullName evidence="2">YdeI/OmpD-associated family protein</fullName>
    </submittedName>
</protein>
<dbReference type="Pfam" id="PF08818">
    <property type="entry name" value="DUF1801"/>
    <property type="match status" value="1"/>
</dbReference>